<dbReference type="AlphaFoldDB" id="A0AAD6UN77"/>
<dbReference type="PANTHER" id="PTHR35043:SF7">
    <property type="entry name" value="TRANSCRIPTION FACTOR DOMAIN-CONTAINING PROTEIN"/>
    <property type="match status" value="1"/>
</dbReference>
<name>A0AAD6UN77_9AGAR</name>
<dbReference type="PANTHER" id="PTHR35043">
    <property type="entry name" value="TRANSCRIPTION FACTOR DOMAIN-CONTAINING PROTEIN"/>
    <property type="match status" value="1"/>
</dbReference>
<organism evidence="3 4">
    <name type="scientific">Mycena pura</name>
    <dbReference type="NCBI Taxonomy" id="153505"/>
    <lineage>
        <taxon>Eukaryota</taxon>
        <taxon>Fungi</taxon>
        <taxon>Dikarya</taxon>
        <taxon>Basidiomycota</taxon>
        <taxon>Agaricomycotina</taxon>
        <taxon>Agaricomycetes</taxon>
        <taxon>Agaricomycetidae</taxon>
        <taxon>Agaricales</taxon>
        <taxon>Marasmiineae</taxon>
        <taxon>Mycenaceae</taxon>
        <taxon>Mycena</taxon>
    </lineage>
</organism>
<comment type="caution">
    <text evidence="3">The sequence shown here is derived from an EMBL/GenBank/DDBJ whole genome shotgun (WGS) entry which is preliminary data.</text>
</comment>
<feature type="transmembrane region" description="Helical" evidence="1">
    <location>
        <begin position="291"/>
        <end position="313"/>
    </location>
</feature>
<feature type="transmembrane region" description="Helical" evidence="1">
    <location>
        <begin position="40"/>
        <end position="60"/>
    </location>
</feature>
<proteinExistence type="predicted"/>
<keyword evidence="4" id="KW-1185">Reference proteome</keyword>
<accession>A0AAD6UN77</accession>
<evidence type="ECO:0000256" key="1">
    <source>
        <dbReference type="SAM" id="Phobius"/>
    </source>
</evidence>
<feature type="transmembrane region" description="Helical" evidence="1">
    <location>
        <begin position="81"/>
        <end position="101"/>
    </location>
</feature>
<evidence type="ECO:0000256" key="2">
    <source>
        <dbReference type="SAM" id="SignalP"/>
    </source>
</evidence>
<dbReference type="Proteomes" id="UP001219525">
    <property type="component" value="Unassembled WGS sequence"/>
</dbReference>
<feature type="chain" id="PRO_5042038228" evidence="2">
    <location>
        <begin position="17"/>
        <end position="405"/>
    </location>
</feature>
<keyword evidence="2" id="KW-0732">Signal</keyword>
<feature type="transmembrane region" description="Helical" evidence="1">
    <location>
        <begin position="358"/>
        <end position="382"/>
    </location>
</feature>
<gene>
    <name evidence="3" type="ORF">GGX14DRAFT_580147</name>
</gene>
<reference evidence="3" key="1">
    <citation type="submission" date="2023-03" db="EMBL/GenBank/DDBJ databases">
        <title>Massive genome expansion in bonnet fungi (Mycena s.s.) driven by repeated elements and novel gene families across ecological guilds.</title>
        <authorList>
            <consortium name="Lawrence Berkeley National Laboratory"/>
            <person name="Harder C.B."/>
            <person name="Miyauchi S."/>
            <person name="Viragh M."/>
            <person name="Kuo A."/>
            <person name="Thoen E."/>
            <person name="Andreopoulos B."/>
            <person name="Lu D."/>
            <person name="Skrede I."/>
            <person name="Drula E."/>
            <person name="Henrissat B."/>
            <person name="Morin E."/>
            <person name="Kohler A."/>
            <person name="Barry K."/>
            <person name="LaButti K."/>
            <person name="Morin E."/>
            <person name="Salamov A."/>
            <person name="Lipzen A."/>
            <person name="Mereny Z."/>
            <person name="Hegedus B."/>
            <person name="Baldrian P."/>
            <person name="Stursova M."/>
            <person name="Weitz H."/>
            <person name="Taylor A."/>
            <person name="Grigoriev I.V."/>
            <person name="Nagy L.G."/>
            <person name="Martin F."/>
            <person name="Kauserud H."/>
        </authorList>
    </citation>
    <scope>NUCLEOTIDE SEQUENCE</scope>
    <source>
        <strain evidence="3">9144</strain>
    </source>
</reference>
<keyword evidence="1" id="KW-0472">Membrane</keyword>
<protein>
    <submittedName>
        <fullName evidence="3">Uncharacterized protein</fullName>
    </submittedName>
</protein>
<dbReference type="EMBL" id="JARJCW010000157">
    <property type="protein sequence ID" value="KAJ7190117.1"/>
    <property type="molecule type" value="Genomic_DNA"/>
</dbReference>
<feature type="transmembrane region" description="Helical" evidence="1">
    <location>
        <begin position="325"/>
        <end position="346"/>
    </location>
</feature>
<keyword evidence="1" id="KW-1133">Transmembrane helix</keyword>
<sequence length="405" mass="45119">MLLLLLLAHTLSSVNQNSVQGRILDSRAPADSCDDTNCRRLFDIIWGCLTTLFACTWVSVHPNVPPPNQSAFALLWRRLKMMLIAIIAPELMVGFAARQLWAARRFLKEFEKHGVSITLTHGFFISMGGFVSRSGHPVTTIKELTRPEYLSGIQHIEVEEIRDKSKGDALSKGVALIQGLWFITQCLARVHQRLAVTELEVATLAFAVVNIFIWSLWWAKPLDVQHQISVGPATEMQHGGPTIPHLSQWDRLFGALKGDYSPYVPIAATSVPAFWSMCWEEAYPHDFHLPFLIEILMGAIFGAIHCTAWNASFTSSLEIWMWRTSSLLVAAIPAVLGVFFAIYALSATGPIERIIDPISGAIIMMAIVLYPVARLFLIVIAFTTLQALPQSAFVDVAWSIYIPHL</sequence>
<evidence type="ECO:0000313" key="4">
    <source>
        <dbReference type="Proteomes" id="UP001219525"/>
    </source>
</evidence>
<feature type="transmembrane region" description="Helical" evidence="1">
    <location>
        <begin position="199"/>
        <end position="219"/>
    </location>
</feature>
<keyword evidence="1" id="KW-0812">Transmembrane</keyword>
<evidence type="ECO:0000313" key="3">
    <source>
        <dbReference type="EMBL" id="KAJ7190117.1"/>
    </source>
</evidence>
<feature type="signal peptide" evidence="2">
    <location>
        <begin position="1"/>
        <end position="16"/>
    </location>
</feature>